<organism evidence="1 2">
    <name type="scientific">Fluviibacter phosphoraccumulans</name>
    <dbReference type="NCBI Taxonomy" id="1751046"/>
    <lineage>
        <taxon>Bacteria</taxon>
        <taxon>Pseudomonadati</taxon>
        <taxon>Pseudomonadota</taxon>
        <taxon>Betaproteobacteria</taxon>
        <taxon>Rhodocyclales</taxon>
        <taxon>Fluviibacteraceae</taxon>
        <taxon>Fluviibacter</taxon>
    </lineage>
</organism>
<sequence length="433" mass="46664">MNQWLTWPIVLAAALLSAQVLAAPVQSWTTPQGTRVYFIETHALPIVDVQISFLAGAAFDPPALTGVASMTASLLDQGAGERNEKEVAETLADIGAQMSSGAGMDSASVSLRTLSDPERRATAVALMVDALTRPHFDGAVFKRDQARSVAGLKEALTKPQVLSQRAYMAAIYPDHPYGRLTTPESLAQMNRSDVERFWRQHYSAARASVALVGDLTRAEAEALAIRLTEALPADQADVPRTLPKPAPTVAKTVRVDHPASQAHLLVGMPSVARDDAEQIALQVGNYTLGGGGFVSLLTKSVREDRGYAYSVYSYFDPKLVEGPFTIGLETKRSQADDALKVVNTVLGDFLQRGPTAAQLKAAQDNIAGGFALRIDSNSKLAANLGVMAFYGLPTDWLEKYPERVRALTPEAIREAFQKHVKPEQLVTVRTAAD</sequence>
<dbReference type="EMBL" id="AP022345">
    <property type="protein sequence ID" value="BBU68521.1"/>
    <property type="molecule type" value="Genomic_DNA"/>
</dbReference>
<dbReference type="InterPro" id="IPR050361">
    <property type="entry name" value="MPP/UQCRC_Complex"/>
</dbReference>
<gene>
    <name evidence="1" type="ORF">ICHIAU1_08040</name>
</gene>
<dbReference type="Pfam" id="PF05193">
    <property type="entry name" value="Peptidase_M16_C"/>
    <property type="match status" value="1"/>
</dbReference>
<dbReference type="InterPro" id="IPR011249">
    <property type="entry name" value="Metalloenz_LuxS/M16"/>
</dbReference>
<reference evidence="2" key="1">
    <citation type="submission" date="2020-01" db="EMBL/GenBank/DDBJ databases">
        <title>Phosphoaccumulans saitamaens gen. nov., sp. nov., a polyphosphate accumulating bacterium isolated from surface river water.</title>
        <authorList>
            <person name="Watanabe K."/>
            <person name="Suda W."/>
        </authorList>
    </citation>
    <scope>NUCLEOTIDE SEQUENCE [LARGE SCALE GENOMIC DNA]</scope>
    <source>
        <strain evidence="2">ICHIAU1</strain>
    </source>
</reference>
<accession>A0A679I395</accession>
<dbReference type="PANTHER" id="PTHR11851">
    <property type="entry name" value="METALLOPROTEASE"/>
    <property type="match status" value="1"/>
</dbReference>
<dbReference type="PANTHER" id="PTHR11851:SF224">
    <property type="entry name" value="PROCESSING PROTEASE"/>
    <property type="match status" value="1"/>
</dbReference>
<keyword evidence="2" id="KW-1185">Reference proteome</keyword>
<dbReference type="InterPro" id="IPR007863">
    <property type="entry name" value="Peptidase_M16_C"/>
</dbReference>
<evidence type="ECO:0000313" key="2">
    <source>
        <dbReference type="Proteomes" id="UP000463961"/>
    </source>
</evidence>
<dbReference type="OrthoDB" id="9811314at2"/>
<dbReference type="Pfam" id="PF00675">
    <property type="entry name" value="Peptidase_M16"/>
    <property type="match status" value="1"/>
</dbReference>
<protein>
    <submittedName>
        <fullName evidence="1">Peptidase M16</fullName>
    </submittedName>
</protein>
<dbReference type="SUPFAM" id="SSF63411">
    <property type="entry name" value="LuxS/MPP-like metallohydrolase"/>
    <property type="match status" value="2"/>
</dbReference>
<name>A0A679I395_9RHOO</name>
<proteinExistence type="predicted"/>
<dbReference type="AlphaFoldDB" id="A0A679I395"/>
<dbReference type="Gene3D" id="3.30.830.10">
    <property type="entry name" value="Metalloenzyme, LuxS/M16 peptidase-like"/>
    <property type="match status" value="2"/>
</dbReference>
<dbReference type="Proteomes" id="UP000463961">
    <property type="component" value="Chromosome"/>
</dbReference>
<dbReference type="InterPro" id="IPR011765">
    <property type="entry name" value="Pept_M16_N"/>
</dbReference>
<dbReference type="RefSeq" id="WP_162050691.1">
    <property type="nucleotide sequence ID" value="NZ_AP022345.1"/>
</dbReference>
<dbReference type="GO" id="GO:0046872">
    <property type="term" value="F:metal ion binding"/>
    <property type="evidence" value="ECO:0007669"/>
    <property type="project" value="InterPro"/>
</dbReference>
<evidence type="ECO:0000313" key="1">
    <source>
        <dbReference type="EMBL" id="BBU68521.1"/>
    </source>
</evidence>